<dbReference type="InterPro" id="IPR045465">
    <property type="entry name" value="Trans_reg_dom"/>
</dbReference>
<keyword evidence="4" id="KW-1185">Reference proteome</keyword>
<name>A0A916N9E1_9PROT</name>
<dbReference type="Proteomes" id="UP000742786">
    <property type="component" value="Unassembled WGS sequence"/>
</dbReference>
<gene>
    <name evidence="3" type="ORF">GTOL_11693</name>
</gene>
<proteinExistence type="predicted"/>
<evidence type="ECO:0000256" key="1">
    <source>
        <dbReference type="SAM" id="Coils"/>
    </source>
</evidence>
<comment type="caution">
    <text evidence="3">The sequence shown here is derived from an EMBL/GenBank/DDBJ whole genome shotgun (WGS) entry which is preliminary data.</text>
</comment>
<sequence length="334" mass="38817">MAKSKQFPQDYPRPDWLPNWEDKTEYKNHGDDLEAWAWECLRRNPEYQAEYVRWARLPDTVIAEDGKSVLSAKIHGSACDLLPMAFCHGDPPAINADETVSEYESRTGESAETLRNYICRKWGMLDPQDPAECDPPDWDTAGDVSREMPPYSIPFCEELIVISGFKQGFEDHEGRLLHAWWPREYDAYVRTWAFDLRNDINDQIDLLREILKEEKKRLECGENDRGLPTFDPMKRVTRPNGRGRSTLLDDLRILDAKWSGASGGEIIASLWGVPNKSPYPDENCKAMWHAAKEQKIKEAMQRITWRIIDEGWRELVRWSSLPQSKKNMNKKKNT</sequence>
<evidence type="ECO:0000313" key="4">
    <source>
        <dbReference type="Proteomes" id="UP000742786"/>
    </source>
</evidence>
<dbReference type="EMBL" id="CAJQUM010000001">
    <property type="protein sequence ID" value="CAG4883810.1"/>
    <property type="molecule type" value="Genomic_DNA"/>
</dbReference>
<dbReference type="Pfam" id="PF20109">
    <property type="entry name" value="Trans_reg_dom"/>
    <property type="match status" value="1"/>
</dbReference>
<dbReference type="AlphaFoldDB" id="A0A916N9E1"/>
<keyword evidence="1" id="KW-0175">Coiled coil</keyword>
<dbReference type="RefSeq" id="WP_220635734.1">
    <property type="nucleotide sequence ID" value="NZ_CAJQUM010000001.1"/>
</dbReference>
<organism evidence="3 4">
    <name type="scientific">Georgfuchsia toluolica</name>
    <dbReference type="NCBI Taxonomy" id="424218"/>
    <lineage>
        <taxon>Bacteria</taxon>
        <taxon>Pseudomonadati</taxon>
        <taxon>Pseudomonadota</taxon>
        <taxon>Betaproteobacteria</taxon>
        <taxon>Nitrosomonadales</taxon>
        <taxon>Sterolibacteriaceae</taxon>
        <taxon>Georgfuchsia</taxon>
    </lineage>
</organism>
<reference evidence="3" key="1">
    <citation type="submission" date="2021-04" db="EMBL/GenBank/DDBJ databases">
        <authorList>
            <person name="Hornung B."/>
        </authorList>
    </citation>
    <scope>NUCLEOTIDE SEQUENCE</scope>
    <source>
        <strain evidence="3">G5G6</strain>
    </source>
</reference>
<evidence type="ECO:0000313" key="3">
    <source>
        <dbReference type="EMBL" id="CAG4883810.1"/>
    </source>
</evidence>
<feature type="coiled-coil region" evidence="1">
    <location>
        <begin position="197"/>
        <end position="224"/>
    </location>
</feature>
<feature type="domain" description="Transcriptional regulator-like" evidence="2">
    <location>
        <begin position="20"/>
        <end position="59"/>
    </location>
</feature>
<accession>A0A916N9E1</accession>
<protein>
    <recommendedName>
        <fullName evidence="2">Transcriptional regulator-like domain-containing protein</fullName>
    </recommendedName>
</protein>
<evidence type="ECO:0000259" key="2">
    <source>
        <dbReference type="Pfam" id="PF20109"/>
    </source>
</evidence>